<keyword evidence="4 9" id="KW-0288">FMN</keyword>
<dbReference type="Proteomes" id="UP001218788">
    <property type="component" value="Unassembled WGS sequence"/>
</dbReference>
<dbReference type="InterPro" id="IPR035587">
    <property type="entry name" value="DUS-like_FMN-bd"/>
</dbReference>
<sequence length="314" mass="35005">MRILLAPMEGVVDHLMRDMLTRVGGFDLCVTEFVRVVDQKLPAKTFYRMCPELQNGGKTPSGVPVRVQLLGQHPEWLAENALTAVELGSPGIDLNFGCPAKTVNKSRGGAVLLQYTQQLHDIVKAVREAVPADLPVTAKIRLGYEDKSLAIDNAVAIDEAGASELVVHARTKTEGYRPPAYWEWIKKIRAKTQLPVIANGEIWSHDDALRCQQMSGCDDIMIGRGALAMPNLALHIRNNVAPMSWPELARLLIDYSGYEIYGDKGRYYPNRLKQWCGYLKRQYPEAAELFDNIRRLQHADEIVAVLNRSANASA</sequence>
<feature type="site" description="Interacts with tRNA; defines subfamily-specific binding signature" evidence="9">
    <location>
        <position position="273"/>
    </location>
</feature>
<feature type="site" description="Interacts with tRNA; defines subfamily-specific binding signature" evidence="9">
    <location>
        <position position="294"/>
    </location>
</feature>
<dbReference type="GO" id="GO:0016491">
    <property type="term" value="F:oxidoreductase activity"/>
    <property type="evidence" value="ECO:0007669"/>
    <property type="project" value="UniProtKB-KW"/>
</dbReference>
<evidence type="ECO:0000256" key="7">
    <source>
        <dbReference type="ARBA" id="ARBA00022884"/>
    </source>
</evidence>
<comment type="caution">
    <text evidence="12">The sequence shown here is derived from an EMBL/GenBank/DDBJ whole genome shotgun (WGS) entry which is preliminary data.</text>
</comment>
<dbReference type="SUPFAM" id="SSF51395">
    <property type="entry name" value="FMN-linked oxidoreductases"/>
    <property type="match status" value="1"/>
</dbReference>
<dbReference type="PIRSF" id="PIRSF006621">
    <property type="entry name" value="Dus"/>
    <property type="match status" value="1"/>
</dbReference>
<dbReference type="CDD" id="cd02801">
    <property type="entry name" value="DUS_like_FMN"/>
    <property type="match status" value="1"/>
</dbReference>
<dbReference type="InterPro" id="IPR001269">
    <property type="entry name" value="DUS_fam"/>
</dbReference>
<dbReference type="RefSeq" id="WP_273641244.1">
    <property type="nucleotide sequence ID" value="NZ_JAQQXP010000001.1"/>
</dbReference>
<feature type="binding site" evidence="9">
    <location>
        <begin position="199"/>
        <end position="201"/>
    </location>
    <ligand>
        <name>FMN</name>
        <dbReference type="ChEBI" id="CHEBI:58210"/>
    </ligand>
</feature>
<dbReference type="EC" id="1.3.1.-" evidence="9"/>
<feature type="site" description="Interacts with tRNA; defines subfamily-specific binding signature" evidence="9">
    <location>
        <position position="271"/>
    </location>
</feature>
<comment type="catalytic activity">
    <reaction evidence="9">
        <text>5,6-dihydrouridine(16) in tRNA + NADP(+) = uridine(16) in tRNA + NADPH + H(+)</text>
        <dbReference type="Rhea" id="RHEA:53376"/>
        <dbReference type="Rhea" id="RHEA-COMP:13543"/>
        <dbReference type="Rhea" id="RHEA-COMP:13544"/>
        <dbReference type="ChEBI" id="CHEBI:15378"/>
        <dbReference type="ChEBI" id="CHEBI:57783"/>
        <dbReference type="ChEBI" id="CHEBI:58349"/>
        <dbReference type="ChEBI" id="CHEBI:65315"/>
        <dbReference type="ChEBI" id="CHEBI:74443"/>
    </reaction>
</comment>
<organism evidence="12 13">
    <name type="scientific">Alteromonas gilva</name>
    <dbReference type="NCBI Taxonomy" id="2987522"/>
    <lineage>
        <taxon>Bacteria</taxon>
        <taxon>Pseudomonadati</taxon>
        <taxon>Pseudomonadota</taxon>
        <taxon>Gammaproteobacteria</taxon>
        <taxon>Alteromonadales</taxon>
        <taxon>Alteromonadaceae</taxon>
        <taxon>Alteromonas/Salinimonas group</taxon>
        <taxon>Alteromonas</taxon>
    </lineage>
</organism>
<feature type="binding site" evidence="9">
    <location>
        <begin position="223"/>
        <end position="224"/>
    </location>
    <ligand>
        <name>FMN</name>
        <dbReference type="ChEBI" id="CHEBI:58210"/>
    </ligand>
</feature>
<keyword evidence="3 9" id="KW-0285">Flavoprotein</keyword>
<feature type="site" description="Interacts with tRNA; defines subfamily-specific binding signature" evidence="9">
    <location>
        <position position="35"/>
    </location>
</feature>
<evidence type="ECO:0000256" key="8">
    <source>
        <dbReference type="ARBA" id="ARBA00023002"/>
    </source>
</evidence>
<feature type="site" description="Interacts with tRNA" evidence="9">
    <location>
        <position position="278"/>
    </location>
</feature>
<dbReference type="Gene3D" id="1.20.225.30">
    <property type="entry name" value="Dihydrouridine synthase, C-terminal recognition domain"/>
    <property type="match status" value="1"/>
</dbReference>
<comment type="function">
    <text evidence="9">Catalyzes the synthesis of 5,6-dihydrouridine (D), a modified base found in the D-loop of most tRNAs, via the reduction of the C5-C6 double bond in target uridines. Specifically modifies U16 in tRNAs.</text>
</comment>
<comment type="similarity">
    <text evidence="9">Belongs to the Dus family. DusC subfamily.</text>
</comment>
<dbReference type="InterPro" id="IPR032886">
    <property type="entry name" value="DusC"/>
</dbReference>
<feature type="site" description="Interacts with tRNA" evidence="9">
    <location>
        <position position="95"/>
    </location>
</feature>
<feature type="binding site" evidence="9">
    <location>
        <position position="68"/>
    </location>
    <ligand>
        <name>FMN</name>
        <dbReference type="ChEBI" id="CHEBI:58210"/>
    </ligand>
</feature>
<keyword evidence="5 9" id="KW-0819">tRNA processing</keyword>
<protein>
    <recommendedName>
        <fullName evidence="9">tRNA-dihydrouridine(16) synthase</fullName>
        <ecNumber evidence="9">1.3.1.-</ecNumber>
    </recommendedName>
    <alternativeName>
        <fullName evidence="9">U16-specific dihydrouridine synthase</fullName>
        <shortName evidence="9">U16-specific Dus</shortName>
    </alternativeName>
    <alternativeName>
        <fullName evidence="9">tRNA-dihydrouridine synthase C</fullName>
    </alternativeName>
</protein>
<dbReference type="InterPro" id="IPR013785">
    <property type="entry name" value="Aldolase_TIM"/>
</dbReference>
<feature type="binding site" evidence="9">
    <location>
        <position position="139"/>
    </location>
    <ligand>
        <name>FMN</name>
        <dbReference type="ChEBI" id="CHEBI:58210"/>
    </ligand>
</feature>
<accession>A0ABT5L7G0</accession>
<dbReference type="Pfam" id="PF01207">
    <property type="entry name" value="Dus"/>
    <property type="match status" value="1"/>
</dbReference>
<dbReference type="EMBL" id="JAQQXP010000001">
    <property type="protein sequence ID" value="MDC8831757.1"/>
    <property type="molecule type" value="Genomic_DNA"/>
</dbReference>
<comment type="cofactor">
    <cofactor evidence="1 9 10">
        <name>FMN</name>
        <dbReference type="ChEBI" id="CHEBI:58210"/>
    </cofactor>
</comment>
<evidence type="ECO:0000256" key="6">
    <source>
        <dbReference type="ARBA" id="ARBA00022857"/>
    </source>
</evidence>
<evidence type="ECO:0000313" key="13">
    <source>
        <dbReference type="Proteomes" id="UP001218788"/>
    </source>
</evidence>
<evidence type="ECO:0000256" key="10">
    <source>
        <dbReference type="PIRNR" id="PIRNR006621"/>
    </source>
</evidence>
<dbReference type="NCBIfam" id="NF007838">
    <property type="entry name" value="PRK10550.1"/>
    <property type="match status" value="1"/>
</dbReference>
<dbReference type="PROSITE" id="PS01136">
    <property type="entry name" value="UPF0034"/>
    <property type="match status" value="1"/>
</dbReference>
<evidence type="ECO:0000313" key="12">
    <source>
        <dbReference type="EMBL" id="MDC8831757.1"/>
    </source>
</evidence>
<name>A0ABT5L7G0_9ALTE</name>
<comment type="catalytic activity">
    <reaction evidence="9">
        <text>5,6-dihydrouridine(16) in tRNA + NAD(+) = uridine(16) in tRNA + NADH + H(+)</text>
        <dbReference type="Rhea" id="RHEA:53380"/>
        <dbReference type="Rhea" id="RHEA-COMP:13543"/>
        <dbReference type="Rhea" id="RHEA-COMP:13544"/>
        <dbReference type="ChEBI" id="CHEBI:15378"/>
        <dbReference type="ChEBI" id="CHEBI:57540"/>
        <dbReference type="ChEBI" id="CHEBI:57945"/>
        <dbReference type="ChEBI" id="CHEBI:65315"/>
        <dbReference type="ChEBI" id="CHEBI:74443"/>
    </reaction>
</comment>
<evidence type="ECO:0000256" key="9">
    <source>
        <dbReference type="HAMAP-Rule" id="MF_02043"/>
    </source>
</evidence>
<keyword evidence="7 9" id="KW-0694">RNA-binding</keyword>
<keyword evidence="8 9" id="KW-0560">Oxidoreductase</keyword>
<reference evidence="12 13" key="1">
    <citation type="submission" date="2022-10" db="EMBL/GenBank/DDBJ databases">
        <title>Alteromonas sp. chi3 Genome sequencing.</title>
        <authorList>
            <person name="Park S."/>
        </authorList>
    </citation>
    <scope>NUCLEOTIDE SEQUENCE [LARGE SCALE GENOMIC DNA]</scope>
    <source>
        <strain evidence="13">chi3</strain>
    </source>
</reference>
<gene>
    <name evidence="9 12" type="primary">dusC</name>
    <name evidence="12" type="ORF">OIK42_13405</name>
</gene>
<evidence type="ECO:0000256" key="4">
    <source>
        <dbReference type="ARBA" id="ARBA00022643"/>
    </source>
</evidence>
<dbReference type="InterPro" id="IPR042270">
    <property type="entry name" value="DusC_C"/>
</dbReference>
<dbReference type="PANTHER" id="PTHR11082">
    <property type="entry name" value="TRNA-DIHYDROURIDINE SYNTHASE"/>
    <property type="match status" value="1"/>
</dbReference>
<evidence type="ECO:0000256" key="5">
    <source>
        <dbReference type="ARBA" id="ARBA00022694"/>
    </source>
</evidence>
<keyword evidence="2 9" id="KW-0820">tRNA-binding</keyword>
<evidence type="ECO:0000256" key="1">
    <source>
        <dbReference type="ARBA" id="ARBA00001917"/>
    </source>
</evidence>
<comment type="similarity">
    <text evidence="10">Belongs to the dus family.</text>
</comment>
<dbReference type="Gene3D" id="3.20.20.70">
    <property type="entry name" value="Aldolase class I"/>
    <property type="match status" value="1"/>
</dbReference>
<feature type="active site" description="Proton donor" evidence="9">
    <location>
        <position position="98"/>
    </location>
</feature>
<feature type="site" description="Interacts with tRNA" evidence="9">
    <location>
        <position position="176"/>
    </location>
</feature>
<keyword evidence="13" id="KW-1185">Reference proteome</keyword>
<dbReference type="InterPro" id="IPR018517">
    <property type="entry name" value="tRNA_hU_synthase_CS"/>
</dbReference>
<proteinExistence type="inferred from homology"/>
<evidence type="ECO:0000259" key="11">
    <source>
        <dbReference type="Pfam" id="PF01207"/>
    </source>
</evidence>
<feature type="domain" description="DUS-like FMN-binding" evidence="11">
    <location>
        <begin position="4"/>
        <end position="241"/>
    </location>
</feature>
<evidence type="ECO:0000256" key="2">
    <source>
        <dbReference type="ARBA" id="ARBA00022555"/>
    </source>
</evidence>
<keyword evidence="6 9" id="KW-0521">NADP</keyword>
<dbReference type="HAMAP" id="MF_02043">
    <property type="entry name" value="DusC_subfam"/>
    <property type="match status" value="1"/>
</dbReference>
<evidence type="ECO:0000256" key="3">
    <source>
        <dbReference type="ARBA" id="ARBA00022630"/>
    </source>
</evidence>
<dbReference type="PANTHER" id="PTHR11082:SF26">
    <property type="entry name" value="TRNA-DIHYDROURIDINE(16) SYNTHASE"/>
    <property type="match status" value="1"/>
</dbReference>